<protein>
    <submittedName>
        <fullName evidence="2">Unannotated protein</fullName>
    </submittedName>
</protein>
<gene>
    <name evidence="2" type="ORF">UFOPK1827_01212</name>
    <name evidence="3" type="ORF">UFOPK2000_00380</name>
    <name evidence="4" type="ORF">UFOPK3708_01846</name>
</gene>
<dbReference type="EMBL" id="CAEZUO010000058">
    <property type="protein sequence ID" value="CAB4610072.1"/>
    <property type="molecule type" value="Genomic_DNA"/>
</dbReference>
<evidence type="ECO:0000313" key="2">
    <source>
        <dbReference type="EMBL" id="CAB4610072.1"/>
    </source>
</evidence>
<organism evidence="2">
    <name type="scientific">freshwater metagenome</name>
    <dbReference type="NCBI Taxonomy" id="449393"/>
    <lineage>
        <taxon>unclassified sequences</taxon>
        <taxon>metagenomes</taxon>
        <taxon>ecological metagenomes</taxon>
    </lineage>
</organism>
<evidence type="ECO:0000256" key="1">
    <source>
        <dbReference type="SAM" id="MobiDB-lite"/>
    </source>
</evidence>
<dbReference type="AlphaFoldDB" id="A0A6J6H8N6"/>
<evidence type="ECO:0000313" key="4">
    <source>
        <dbReference type="EMBL" id="CAB4948316.1"/>
    </source>
</evidence>
<dbReference type="EMBL" id="CAEZVK010000025">
    <property type="protein sequence ID" value="CAB4625404.1"/>
    <property type="molecule type" value="Genomic_DNA"/>
</dbReference>
<sequence>MTPRSSLKWLIAMMLSVTIGATALASCGGSSSKATETPTTQEQTTTTTAPPTTTTTVDPGTLAQTDEKPTGTGTEFDARMKTLANAIINNTPDSAVSAFFPVTAYKQTKKNTNPAADWTNRLIANFKVDVADANKKLGANAKNAVFTGVTVPNTAVWVKPGEEYNVGPYWRVFKAQMNFTVDGKNVQIPIESMISWRGQWYVVHLGTIR</sequence>
<evidence type="ECO:0000313" key="3">
    <source>
        <dbReference type="EMBL" id="CAB4625404.1"/>
    </source>
</evidence>
<feature type="region of interest" description="Disordered" evidence="1">
    <location>
        <begin position="27"/>
        <end position="74"/>
    </location>
</feature>
<proteinExistence type="predicted"/>
<dbReference type="EMBL" id="CAFBNA010000176">
    <property type="protein sequence ID" value="CAB4948316.1"/>
    <property type="molecule type" value="Genomic_DNA"/>
</dbReference>
<feature type="compositionally biased region" description="Low complexity" evidence="1">
    <location>
        <begin position="34"/>
        <end position="56"/>
    </location>
</feature>
<dbReference type="PROSITE" id="PS51257">
    <property type="entry name" value="PROKAR_LIPOPROTEIN"/>
    <property type="match status" value="1"/>
</dbReference>
<reference evidence="2" key="1">
    <citation type="submission" date="2020-05" db="EMBL/GenBank/DDBJ databases">
        <authorList>
            <person name="Chiriac C."/>
            <person name="Salcher M."/>
            <person name="Ghai R."/>
            <person name="Kavagutti S V."/>
        </authorList>
    </citation>
    <scope>NUCLEOTIDE SEQUENCE</scope>
</reference>
<name>A0A6J6H8N6_9ZZZZ</name>
<accession>A0A6J6H8N6</accession>